<dbReference type="AlphaFoldDB" id="A0A3Q1JWF9"/>
<dbReference type="InterPro" id="IPR001841">
    <property type="entry name" value="Znf_RING"/>
</dbReference>
<dbReference type="Proteomes" id="UP000265040">
    <property type="component" value="Chromosome 17"/>
</dbReference>
<dbReference type="InterPro" id="IPR022170">
    <property type="entry name" value="MUL1-like"/>
</dbReference>
<dbReference type="GO" id="GO:0061630">
    <property type="term" value="F:ubiquitin protein ligase activity"/>
    <property type="evidence" value="ECO:0007669"/>
    <property type="project" value="UniProtKB-EC"/>
</dbReference>
<proteinExistence type="predicted"/>
<protein>
    <recommendedName>
        <fullName evidence="3">RING-type E3 ubiquitin transferase</fullName>
        <ecNumber evidence="3">2.3.2.27</ecNumber>
    </recommendedName>
</protein>
<dbReference type="PANTHER" id="PTHR12183">
    <property type="entry name" value="MITOCHONDRIAL UBIQUITIN LIGASE ACTIVATOR OF NFKB 1"/>
    <property type="match status" value="1"/>
</dbReference>
<accession>A0A3Q1JWF9</accession>
<dbReference type="Ensembl" id="ENSATET00000020164.3">
    <property type="protein sequence ID" value="ENSATEP00000019821.2"/>
    <property type="gene ID" value="ENSATEG00000013828.3"/>
</dbReference>
<name>A0A3Q1JWF9_ANATE</name>
<evidence type="ECO:0000256" key="13">
    <source>
        <dbReference type="ARBA" id="ARBA00023136"/>
    </source>
</evidence>
<dbReference type="Pfam" id="PF13920">
    <property type="entry name" value="zf-C3HC4_3"/>
    <property type="match status" value="1"/>
</dbReference>
<evidence type="ECO:0000256" key="4">
    <source>
        <dbReference type="ARBA" id="ARBA00022679"/>
    </source>
</evidence>
<keyword evidence="10" id="KW-0862">Zinc</keyword>
<evidence type="ECO:0000256" key="14">
    <source>
        <dbReference type="PROSITE-ProRule" id="PRU00175"/>
    </source>
</evidence>
<dbReference type="InterPro" id="IPR051652">
    <property type="entry name" value="MDM2_MDM4_MUL1"/>
</dbReference>
<dbReference type="PROSITE" id="PS50089">
    <property type="entry name" value="ZF_RING_2"/>
    <property type="match status" value="1"/>
</dbReference>
<evidence type="ECO:0000256" key="5">
    <source>
        <dbReference type="ARBA" id="ARBA00022692"/>
    </source>
</evidence>
<reference evidence="17" key="3">
    <citation type="submission" date="2025-09" db="UniProtKB">
        <authorList>
            <consortium name="Ensembl"/>
        </authorList>
    </citation>
    <scope>IDENTIFICATION</scope>
</reference>
<sequence>MPYFRCGAFVSTTSVDSFCAAKITGHSLQRSASRAVTGDPEEMDGFHVKITEAVCLGTSLAFSGICYYLYRKSRSTVDKLDDAPHFTIDKKLKDILKATPGAYLQYAVIEGTVRPLGEPLTSPFQKEIVGVLHKFMLTEHRLVWNSLSHSWTDSERVMHQRVNAVPFVLVGSDETTVKVLCPLQASGVHMETTYEKFHQVNYGLGDIVGQYLSGEKLKGQLETEEMLKVGATLTGVGELILDTDGTLNLQPPSNGSQYFLSISDFGTLRGDQDSVAVWWKALAIGFTLAGAAVLLWVGRRYYYNLKVRWEQEQERREFKRLQAEALRTHAAVTGPEARQDGTDDHMDNLCVICLSQPRNCILLDCGHVCCCHNCYQALPHHRCPICRQTISRVVPLYNV</sequence>
<evidence type="ECO:0000256" key="3">
    <source>
        <dbReference type="ARBA" id="ARBA00012483"/>
    </source>
</evidence>
<evidence type="ECO:0000256" key="2">
    <source>
        <dbReference type="ARBA" id="ARBA00004374"/>
    </source>
</evidence>
<keyword evidence="5 15" id="KW-0812">Transmembrane</keyword>
<keyword evidence="6" id="KW-0479">Metal-binding</keyword>
<feature type="transmembrane region" description="Helical" evidence="15">
    <location>
        <begin position="277"/>
        <end position="298"/>
    </location>
</feature>
<evidence type="ECO:0000256" key="10">
    <source>
        <dbReference type="ARBA" id="ARBA00022833"/>
    </source>
</evidence>
<feature type="domain" description="RING-type" evidence="16">
    <location>
        <begin position="350"/>
        <end position="387"/>
    </location>
</feature>
<organism evidence="17 18">
    <name type="scientific">Anabas testudineus</name>
    <name type="common">Climbing perch</name>
    <name type="synonym">Anthias testudineus</name>
    <dbReference type="NCBI Taxonomy" id="64144"/>
    <lineage>
        <taxon>Eukaryota</taxon>
        <taxon>Metazoa</taxon>
        <taxon>Chordata</taxon>
        <taxon>Craniata</taxon>
        <taxon>Vertebrata</taxon>
        <taxon>Euteleostomi</taxon>
        <taxon>Actinopterygii</taxon>
        <taxon>Neopterygii</taxon>
        <taxon>Teleostei</taxon>
        <taxon>Neoteleostei</taxon>
        <taxon>Acanthomorphata</taxon>
        <taxon>Anabantaria</taxon>
        <taxon>Anabantiformes</taxon>
        <taxon>Anabantoidei</taxon>
        <taxon>Anabantidae</taxon>
        <taxon>Anabas</taxon>
    </lineage>
</organism>
<keyword evidence="9" id="KW-1000">Mitochondrion outer membrane</keyword>
<keyword evidence="18" id="KW-1185">Reference proteome</keyword>
<evidence type="ECO:0000259" key="16">
    <source>
        <dbReference type="PROSITE" id="PS50089"/>
    </source>
</evidence>
<dbReference type="PANTHER" id="PTHR12183:SF6">
    <property type="entry name" value="RING-TYPE E3 UBIQUITIN TRANSFERASE"/>
    <property type="match status" value="1"/>
</dbReference>
<dbReference type="InParanoid" id="A0A3Q1JWF9"/>
<dbReference type="Gene3D" id="3.30.40.10">
    <property type="entry name" value="Zinc/RING finger domain, C3HC4 (zinc finger)"/>
    <property type="match status" value="1"/>
</dbReference>
<comment type="subcellular location">
    <subcellularLocation>
        <location evidence="2">Mitochondrion outer membrane</location>
        <topology evidence="2">Multi-pass membrane protein</topology>
    </subcellularLocation>
</comment>
<keyword evidence="12" id="KW-0496">Mitochondrion</keyword>
<evidence type="ECO:0000256" key="12">
    <source>
        <dbReference type="ARBA" id="ARBA00023128"/>
    </source>
</evidence>
<dbReference type="STRING" id="64144.ENSATEP00000019821"/>
<keyword evidence="7 14" id="KW-0863">Zinc-finger</keyword>
<dbReference type="CTD" id="553180"/>
<evidence type="ECO:0000313" key="17">
    <source>
        <dbReference type="Ensembl" id="ENSATEP00000019821.2"/>
    </source>
</evidence>
<keyword evidence="8" id="KW-0833">Ubl conjugation pathway</keyword>
<keyword evidence="13 15" id="KW-0472">Membrane</keyword>
<dbReference type="Pfam" id="PF12483">
    <property type="entry name" value="GIDE"/>
    <property type="match status" value="1"/>
</dbReference>
<evidence type="ECO:0000313" key="18">
    <source>
        <dbReference type="Proteomes" id="UP000265040"/>
    </source>
</evidence>
<evidence type="ECO:0000256" key="7">
    <source>
        <dbReference type="ARBA" id="ARBA00022771"/>
    </source>
</evidence>
<evidence type="ECO:0000256" key="11">
    <source>
        <dbReference type="ARBA" id="ARBA00022989"/>
    </source>
</evidence>
<keyword evidence="4" id="KW-0808">Transferase</keyword>
<keyword evidence="11 15" id="KW-1133">Transmembrane helix</keyword>
<comment type="catalytic activity">
    <reaction evidence="1">
        <text>S-ubiquitinyl-[E2 ubiquitin-conjugating enzyme]-L-cysteine + [acceptor protein]-L-lysine = [E2 ubiquitin-conjugating enzyme]-L-cysteine + N(6)-ubiquitinyl-[acceptor protein]-L-lysine.</text>
        <dbReference type="EC" id="2.3.2.27"/>
    </reaction>
</comment>
<evidence type="ECO:0000256" key="1">
    <source>
        <dbReference type="ARBA" id="ARBA00000900"/>
    </source>
</evidence>
<evidence type="ECO:0000256" key="6">
    <source>
        <dbReference type="ARBA" id="ARBA00022723"/>
    </source>
</evidence>
<dbReference type="GeneTree" id="ENSGT00390000012141"/>
<dbReference type="GeneID" id="113172232"/>
<dbReference type="GO" id="GO:0008270">
    <property type="term" value="F:zinc ion binding"/>
    <property type="evidence" value="ECO:0007669"/>
    <property type="project" value="UniProtKB-KW"/>
</dbReference>
<dbReference type="OMA" id="FWWKVLA"/>
<reference evidence="17" key="2">
    <citation type="submission" date="2025-08" db="UniProtKB">
        <authorList>
            <consortium name="Ensembl"/>
        </authorList>
    </citation>
    <scope>IDENTIFICATION</scope>
</reference>
<dbReference type="SUPFAM" id="SSF57850">
    <property type="entry name" value="RING/U-box"/>
    <property type="match status" value="1"/>
</dbReference>
<reference evidence="17" key="1">
    <citation type="submission" date="2021-04" db="EMBL/GenBank/DDBJ databases">
        <authorList>
            <consortium name="Wellcome Sanger Institute Data Sharing"/>
        </authorList>
    </citation>
    <scope>NUCLEOTIDE SEQUENCE [LARGE SCALE GENOMIC DNA]</scope>
</reference>
<dbReference type="GO" id="GO:0016567">
    <property type="term" value="P:protein ubiquitination"/>
    <property type="evidence" value="ECO:0007669"/>
    <property type="project" value="InterPro"/>
</dbReference>
<dbReference type="EC" id="2.3.2.27" evidence="3"/>
<dbReference type="RefSeq" id="XP_026230886.1">
    <property type="nucleotide sequence ID" value="XM_026375101.2"/>
</dbReference>
<dbReference type="GO" id="GO:0005741">
    <property type="term" value="C:mitochondrial outer membrane"/>
    <property type="evidence" value="ECO:0007669"/>
    <property type="project" value="UniProtKB-SubCell"/>
</dbReference>
<evidence type="ECO:0000256" key="9">
    <source>
        <dbReference type="ARBA" id="ARBA00022787"/>
    </source>
</evidence>
<evidence type="ECO:0000256" key="15">
    <source>
        <dbReference type="SAM" id="Phobius"/>
    </source>
</evidence>
<dbReference type="FunCoup" id="A0A3Q1JWF9">
    <property type="interactions" value="102"/>
</dbReference>
<dbReference type="InterPro" id="IPR013083">
    <property type="entry name" value="Znf_RING/FYVE/PHD"/>
</dbReference>
<evidence type="ECO:0000256" key="8">
    <source>
        <dbReference type="ARBA" id="ARBA00022786"/>
    </source>
</evidence>